<dbReference type="EC" id="2.7.7.23" evidence="3"/>
<keyword evidence="5" id="KW-0548">Nucleotidyltransferase</keyword>
<evidence type="ECO:0000256" key="1">
    <source>
        <dbReference type="ARBA" id="ARBA00005208"/>
    </source>
</evidence>
<comment type="caution">
    <text evidence="7">The sequence shown here is derived from an EMBL/GenBank/DDBJ whole genome shotgun (WGS) entry which is preliminary data.</text>
</comment>
<keyword evidence="4 7" id="KW-0808">Transferase</keyword>
<dbReference type="CDD" id="cd04193">
    <property type="entry name" value="UDPGlcNAc_PPase"/>
    <property type="match status" value="1"/>
</dbReference>
<dbReference type="InterPro" id="IPR039741">
    <property type="entry name" value="UDP-sugar_pyrophosphorylase"/>
</dbReference>
<dbReference type="InterPro" id="IPR029044">
    <property type="entry name" value="Nucleotide-diphossugar_trans"/>
</dbReference>
<dbReference type="InterPro" id="IPR002618">
    <property type="entry name" value="UDPGP_fam"/>
</dbReference>
<dbReference type="STRING" id="1314790.A0A1Y1YPB3"/>
<gene>
    <name evidence="7" type="ORF">K493DRAFT_313038</name>
</gene>
<reference evidence="7 8" key="1">
    <citation type="submission" date="2016-07" db="EMBL/GenBank/DDBJ databases">
        <title>Pervasive Adenine N6-methylation of Active Genes in Fungi.</title>
        <authorList>
            <consortium name="DOE Joint Genome Institute"/>
            <person name="Mondo S.J."/>
            <person name="Dannebaum R.O."/>
            <person name="Kuo R.C."/>
            <person name="Labutti K."/>
            <person name="Haridas S."/>
            <person name="Kuo A."/>
            <person name="Salamov A."/>
            <person name="Ahrendt S.R."/>
            <person name="Lipzen A."/>
            <person name="Sullivan W."/>
            <person name="Andreopoulos W.B."/>
            <person name="Clum A."/>
            <person name="Lindquist E."/>
            <person name="Daum C."/>
            <person name="Ramamoorthy G.K."/>
            <person name="Gryganskyi A."/>
            <person name="Culley D."/>
            <person name="Magnuson J.K."/>
            <person name="James T.Y."/>
            <person name="O'Malley M.A."/>
            <person name="Stajich J.E."/>
            <person name="Spatafora J.W."/>
            <person name="Visel A."/>
            <person name="Grigoriev I.V."/>
        </authorList>
    </citation>
    <scope>NUCLEOTIDE SEQUENCE [LARGE SCALE GENOMIC DNA]</scope>
    <source>
        <strain evidence="7 8">CBS 931.73</strain>
    </source>
</reference>
<comment type="pathway">
    <text evidence="1">Nucleotide-sugar biosynthesis; UDP-N-acetyl-alpha-D-glucosamine biosynthesis; UDP-N-acetyl-alpha-D-glucosamine from N-acetyl-alpha-D-glucosamine 1-phosphate: step 1/1.</text>
</comment>
<accession>A0A1Y1YPB3</accession>
<organism evidence="7 8">
    <name type="scientific">Basidiobolus meristosporus CBS 931.73</name>
    <dbReference type="NCBI Taxonomy" id="1314790"/>
    <lineage>
        <taxon>Eukaryota</taxon>
        <taxon>Fungi</taxon>
        <taxon>Fungi incertae sedis</taxon>
        <taxon>Zoopagomycota</taxon>
        <taxon>Entomophthoromycotina</taxon>
        <taxon>Basidiobolomycetes</taxon>
        <taxon>Basidiobolales</taxon>
        <taxon>Basidiobolaceae</taxon>
        <taxon>Basidiobolus</taxon>
    </lineage>
</organism>
<dbReference type="Pfam" id="PF01704">
    <property type="entry name" value="UDPGP"/>
    <property type="match status" value="1"/>
</dbReference>
<dbReference type="PANTHER" id="PTHR11952">
    <property type="entry name" value="UDP- GLUCOSE PYROPHOSPHORYLASE"/>
    <property type="match status" value="1"/>
</dbReference>
<dbReference type="FunCoup" id="A0A1Y1YPB3">
    <property type="interactions" value="258"/>
</dbReference>
<dbReference type="PANTHER" id="PTHR11952:SF2">
    <property type="entry name" value="LD24639P"/>
    <property type="match status" value="1"/>
</dbReference>
<evidence type="ECO:0000256" key="4">
    <source>
        <dbReference type="ARBA" id="ARBA00022679"/>
    </source>
</evidence>
<dbReference type="EMBL" id="MCFE01000091">
    <property type="protein sequence ID" value="ORX99842.1"/>
    <property type="molecule type" value="Genomic_DNA"/>
</dbReference>
<evidence type="ECO:0000256" key="2">
    <source>
        <dbReference type="ARBA" id="ARBA00010401"/>
    </source>
</evidence>
<dbReference type="OrthoDB" id="532420at2759"/>
<evidence type="ECO:0000313" key="7">
    <source>
        <dbReference type="EMBL" id="ORX99842.1"/>
    </source>
</evidence>
<comment type="catalytic activity">
    <reaction evidence="6">
        <text>N-acetyl-alpha-D-glucosamine 1-phosphate + UTP + H(+) = UDP-N-acetyl-alpha-D-glucosamine + diphosphate</text>
        <dbReference type="Rhea" id="RHEA:13509"/>
        <dbReference type="ChEBI" id="CHEBI:15378"/>
        <dbReference type="ChEBI" id="CHEBI:33019"/>
        <dbReference type="ChEBI" id="CHEBI:46398"/>
        <dbReference type="ChEBI" id="CHEBI:57705"/>
        <dbReference type="ChEBI" id="CHEBI:57776"/>
        <dbReference type="EC" id="2.7.7.23"/>
    </reaction>
</comment>
<keyword evidence="8" id="KW-1185">Reference proteome</keyword>
<dbReference type="InParanoid" id="A0A1Y1YPB3"/>
<evidence type="ECO:0000256" key="3">
    <source>
        <dbReference type="ARBA" id="ARBA00012457"/>
    </source>
</evidence>
<dbReference type="SUPFAM" id="SSF53448">
    <property type="entry name" value="Nucleotide-diphospho-sugar transferases"/>
    <property type="match status" value="1"/>
</dbReference>
<dbReference type="GO" id="GO:0003977">
    <property type="term" value="F:UDP-N-acetylglucosamine diphosphorylase activity"/>
    <property type="evidence" value="ECO:0007669"/>
    <property type="project" value="UniProtKB-EC"/>
</dbReference>
<dbReference type="Proteomes" id="UP000193498">
    <property type="component" value="Unassembled WGS sequence"/>
</dbReference>
<name>A0A1Y1YPB3_9FUNG</name>
<dbReference type="FunFam" id="3.90.550.10:FF:000075">
    <property type="entry name" value="Probable UDP-N-acetylglucosamine pyrophosphorylase"/>
    <property type="match status" value="1"/>
</dbReference>
<dbReference type="AlphaFoldDB" id="A0A1Y1YPB3"/>
<evidence type="ECO:0000256" key="5">
    <source>
        <dbReference type="ARBA" id="ARBA00022695"/>
    </source>
</evidence>
<comment type="similarity">
    <text evidence="2">Belongs to the UDPGP type 1 family.</text>
</comment>
<evidence type="ECO:0000256" key="6">
    <source>
        <dbReference type="ARBA" id="ARBA00048493"/>
    </source>
</evidence>
<protein>
    <recommendedName>
        <fullName evidence="3">UDP-N-acetylglucosamine diphosphorylase</fullName>
        <ecNumber evidence="3">2.7.7.23</ecNumber>
    </recommendedName>
</protein>
<proteinExistence type="inferred from homology"/>
<sequence length="495" mass="54580">MPIPTPDIEVLRQRFVAAGQEQVLAFFDELSPLEQSGLIAQLNALDVNRVNRIFKKATSGSAATNQDTASIEPLPEDCFESALNCSPSKIQDWEDLGLKMIAEGKVAVILMAGGQGSRLGSALPKGCYDIGLPSKKSLFQLQAERLTRLQQLAQERCYDNNKKVVIPWYVMTSGPTRQATVEHFKSHNYFGLEENNIFFFNQGTLPCMTMDGKIMLEKKGQVAVAPDGNGGIYAALRNEGVLDDLAARGVEYIHSYCVDNCLVHVADPVFIGYCISKNADCGVKTVPKSAPEEPVGVVCLRNKKFGVVEYSEINDEIAHRTGPNGKLAFGAANIANHFYTRDFLNSVESFEQNLEYHIARKKIKHLDLTLGETVAPTKPNGLKLELFVFDVFPFTKRMAVFEVDRKEEFSPLKNAPGTGVDCPETSRRDIIAQQIRFVENAGGKVDLCGESPETVMFEISPLLSYSGEGLEMFQGKTITAPAIFQTMEDVANYAH</sequence>
<dbReference type="Gene3D" id="3.90.550.10">
    <property type="entry name" value="Spore Coat Polysaccharide Biosynthesis Protein SpsA, Chain A"/>
    <property type="match status" value="1"/>
</dbReference>
<dbReference type="GO" id="GO:0006048">
    <property type="term" value="P:UDP-N-acetylglucosamine biosynthetic process"/>
    <property type="evidence" value="ECO:0007669"/>
    <property type="project" value="TreeGrafter"/>
</dbReference>
<evidence type="ECO:0000313" key="8">
    <source>
        <dbReference type="Proteomes" id="UP000193498"/>
    </source>
</evidence>